<dbReference type="NCBIfam" id="NF004135">
    <property type="entry name" value="PRK05618.3-1"/>
    <property type="match status" value="1"/>
</dbReference>
<evidence type="ECO:0000313" key="8">
    <source>
        <dbReference type="EMBL" id="APT00046.1"/>
    </source>
</evidence>
<dbReference type="InterPro" id="IPR011035">
    <property type="entry name" value="Ribosomal_bL25/Gln-tRNA_synth"/>
</dbReference>
<gene>
    <name evidence="5" type="primary">rplY</name>
    <name evidence="5" type="synonym">ctc</name>
    <name evidence="8" type="ORF">Bmayo_03970</name>
</gene>
<keyword evidence="2 5" id="KW-0694">RNA-binding</keyword>
<dbReference type="InterPro" id="IPR001021">
    <property type="entry name" value="Ribosomal_bL25_long"/>
</dbReference>
<feature type="domain" description="Large ribosomal subunit protein bL25 beta" evidence="7">
    <location>
        <begin position="103"/>
        <end position="181"/>
    </location>
</feature>
<keyword evidence="9" id="KW-1185">Reference proteome</keyword>
<sequence>MVENSRILSCQYRSSFGSSNARRIRAKCEIPAVVYGQGNDVSHLRIKSSEFNKKFAKFTDNTVLILDDGKLERCVFVKDVAENIASKLIYHIDFYEVDRNVEIEKYVPVKLIGASVGVKEGGILTVLKEQVKVKSLPLDLPEFIELDLTPVNKGDSVLLKDLVLPSNVRLAENDENLEVVIIK</sequence>
<keyword evidence="4 5" id="KW-0687">Ribonucleoprotein</keyword>
<keyword evidence="1 5" id="KW-0699">rRNA-binding</keyword>
<dbReference type="AlphaFoldDB" id="A0AAC9PJF5"/>
<dbReference type="InterPro" id="IPR037121">
    <property type="entry name" value="Ribosomal_bL25_C"/>
</dbReference>
<dbReference type="GO" id="GO:0003735">
    <property type="term" value="F:structural constituent of ribosome"/>
    <property type="evidence" value="ECO:0007669"/>
    <property type="project" value="InterPro"/>
</dbReference>
<dbReference type="Pfam" id="PF01386">
    <property type="entry name" value="Ribosomal_L25p"/>
    <property type="match status" value="1"/>
</dbReference>
<dbReference type="GO" id="GO:0022625">
    <property type="term" value="C:cytosolic large ribosomal subunit"/>
    <property type="evidence" value="ECO:0007669"/>
    <property type="project" value="TreeGrafter"/>
</dbReference>
<comment type="similarity">
    <text evidence="5">Belongs to the bacterial ribosomal protein bL25 family. CTC subfamily.</text>
</comment>
<dbReference type="CDD" id="cd00495">
    <property type="entry name" value="Ribosomal_L25_TL5_CTC"/>
    <property type="match status" value="1"/>
</dbReference>
<keyword evidence="3 5" id="KW-0689">Ribosomal protein</keyword>
<accession>A0AAC9PJF5</accession>
<dbReference type="SUPFAM" id="SSF50715">
    <property type="entry name" value="Ribosomal protein L25-like"/>
    <property type="match status" value="1"/>
</dbReference>
<dbReference type="Gene3D" id="2.170.120.20">
    <property type="entry name" value="Ribosomal protein L25, beta domain"/>
    <property type="match status" value="1"/>
</dbReference>
<evidence type="ECO:0000256" key="1">
    <source>
        <dbReference type="ARBA" id="ARBA00022730"/>
    </source>
</evidence>
<dbReference type="Gene3D" id="2.40.240.10">
    <property type="entry name" value="Ribosomal Protein L25, Chain P"/>
    <property type="match status" value="1"/>
</dbReference>
<dbReference type="NCBIfam" id="TIGR00731">
    <property type="entry name" value="bL25_bact_ctc"/>
    <property type="match status" value="1"/>
</dbReference>
<evidence type="ECO:0000256" key="4">
    <source>
        <dbReference type="ARBA" id="ARBA00023274"/>
    </source>
</evidence>
<name>A0AAC9PJF5_9SPIR</name>
<protein>
    <recommendedName>
        <fullName evidence="5">Large ribosomal subunit protein bL25</fullName>
    </recommendedName>
    <alternativeName>
        <fullName evidence="5">General stress protein CTC</fullName>
    </alternativeName>
</protein>
<evidence type="ECO:0000256" key="3">
    <source>
        <dbReference type="ARBA" id="ARBA00022980"/>
    </source>
</evidence>
<evidence type="ECO:0000256" key="2">
    <source>
        <dbReference type="ARBA" id="ARBA00022884"/>
    </source>
</evidence>
<evidence type="ECO:0000256" key="5">
    <source>
        <dbReference type="HAMAP-Rule" id="MF_01334"/>
    </source>
</evidence>
<dbReference type="PANTHER" id="PTHR33284">
    <property type="entry name" value="RIBOSOMAL PROTEIN L25/GLN-TRNA SYNTHETASE, ANTI-CODON-BINDING DOMAIN-CONTAINING PROTEIN"/>
    <property type="match status" value="1"/>
</dbReference>
<dbReference type="EMBL" id="CP015780">
    <property type="protein sequence ID" value="APT00046.1"/>
    <property type="molecule type" value="Genomic_DNA"/>
</dbReference>
<feature type="domain" description="Large ribosomal subunit protein bL25 L25" evidence="6">
    <location>
        <begin position="8"/>
        <end position="94"/>
    </location>
</feature>
<dbReference type="InterPro" id="IPR020056">
    <property type="entry name" value="Rbsml_bL25/Gln-tRNA_synth_N"/>
</dbReference>
<dbReference type="InterPro" id="IPR020930">
    <property type="entry name" value="Ribosomal_uL5_bac-type"/>
</dbReference>
<evidence type="ECO:0000313" key="9">
    <source>
        <dbReference type="Proteomes" id="UP000185516"/>
    </source>
</evidence>
<dbReference type="InterPro" id="IPR020057">
    <property type="entry name" value="Ribosomal_bL25_b-dom"/>
</dbReference>
<comment type="function">
    <text evidence="5">This is one of the proteins that binds to the 5S RNA in the ribosome where it forms part of the central protuberance.</text>
</comment>
<dbReference type="GO" id="GO:0008097">
    <property type="term" value="F:5S rRNA binding"/>
    <property type="evidence" value="ECO:0007669"/>
    <property type="project" value="InterPro"/>
</dbReference>
<comment type="subunit">
    <text evidence="5">Part of the 50S ribosomal subunit; part of the 5S rRNA/L5/L18/L25 subcomplex. Contacts the 5S rRNA. Binds to the 5S rRNA independently of L5 and L18.</text>
</comment>
<dbReference type="GO" id="GO:0006412">
    <property type="term" value="P:translation"/>
    <property type="evidence" value="ECO:0007669"/>
    <property type="project" value="UniProtKB-UniRule"/>
</dbReference>
<dbReference type="Pfam" id="PF14693">
    <property type="entry name" value="Ribosomal_TL5_C"/>
    <property type="match status" value="1"/>
</dbReference>
<evidence type="ECO:0000259" key="7">
    <source>
        <dbReference type="Pfam" id="PF14693"/>
    </source>
</evidence>
<dbReference type="InterPro" id="IPR029751">
    <property type="entry name" value="Ribosomal_L25_dom"/>
</dbReference>
<dbReference type="HAMAP" id="MF_01334">
    <property type="entry name" value="Ribosomal_bL25_CTC"/>
    <property type="match status" value="1"/>
</dbReference>
<proteinExistence type="inferred from homology"/>
<dbReference type="Proteomes" id="UP000185516">
    <property type="component" value="Chromosome"/>
</dbReference>
<evidence type="ECO:0000259" key="6">
    <source>
        <dbReference type="Pfam" id="PF01386"/>
    </source>
</evidence>
<dbReference type="PANTHER" id="PTHR33284:SF1">
    <property type="entry name" value="RIBOSOMAL PROTEIN L25_GLN-TRNA SYNTHETASE, ANTI-CODON-BINDING DOMAIN-CONTAINING PROTEIN"/>
    <property type="match status" value="1"/>
</dbReference>
<organism evidence="8 9">
    <name type="scientific">Borreliella mayonii</name>
    <dbReference type="NCBI Taxonomy" id="1674146"/>
    <lineage>
        <taxon>Bacteria</taxon>
        <taxon>Pseudomonadati</taxon>
        <taxon>Spirochaetota</taxon>
        <taxon>Spirochaetia</taxon>
        <taxon>Spirochaetales</taxon>
        <taxon>Borreliaceae</taxon>
        <taxon>Borreliella</taxon>
    </lineage>
</organism>
<reference evidence="8 9" key="1">
    <citation type="journal article" date="2016" name="PLoS ONE">
        <title>Whole Genome Sequence and Comparative Genomics of the Novel Lyme Borreliosis Causing Pathogen, Borrelia mayonii.</title>
        <authorList>
            <person name="Kingry L.C."/>
            <person name="Batra D."/>
            <person name="Replogle A."/>
            <person name="Rowe L.A."/>
            <person name="Pritt B.S."/>
            <person name="Petersen J.M."/>
        </authorList>
    </citation>
    <scope>NUCLEOTIDE SEQUENCE [LARGE SCALE GENOMIC DNA]</scope>
    <source>
        <strain evidence="8 9">MN14-1420</strain>
    </source>
</reference>